<name>A0A2R4WQV7_9HYPH</name>
<dbReference type="OrthoDB" id="7889190at2"/>
<evidence type="ECO:0000313" key="2">
    <source>
        <dbReference type="EMBL" id="AWB23930.1"/>
    </source>
</evidence>
<keyword evidence="2" id="KW-0282">Flagellum</keyword>
<dbReference type="Pfam" id="PF10135">
    <property type="entry name" value="Rod-binding"/>
    <property type="match status" value="1"/>
</dbReference>
<reference evidence="2 3" key="1">
    <citation type="submission" date="2018-04" db="EMBL/GenBank/DDBJ databases">
        <title>Methylobacterium sp. PR1016A genome.</title>
        <authorList>
            <person name="Park W."/>
        </authorList>
    </citation>
    <scope>NUCLEOTIDE SEQUENCE [LARGE SCALE GENOMIC DNA]</scope>
    <source>
        <strain evidence="2 3">PR1016A</strain>
    </source>
</reference>
<keyword evidence="3" id="KW-1185">Reference proteome</keyword>
<keyword evidence="2" id="KW-0966">Cell projection</keyword>
<feature type="domain" description="Flagellar protein FlgJ N-terminal" evidence="1">
    <location>
        <begin position="97"/>
        <end position="135"/>
    </location>
</feature>
<accession>A0A2R4WQV7</accession>
<proteinExistence type="predicted"/>
<keyword evidence="2" id="KW-0969">Cilium</keyword>
<dbReference type="AlphaFoldDB" id="A0A2R4WQV7"/>
<evidence type="ECO:0000259" key="1">
    <source>
        <dbReference type="Pfam" id="PF10135"/>
    </source>
</evidence>
<dbReference type="RefSeq" id="WP_099955706.1">
    <property type="nucleotide sequence ID" value="NZ_CP028843.1"/>
</dbReference>
<organism evidence="2 3">
    <name type="scientific">Methylobacterium currus</name>
    <dbReference type="NCBI Taxonomy" id="2051553"/>
    <lineage>
        <taxon>Bacteria</taxon>
        <taxon>Pseudomonadati</taxon>
        <taxon>Pseudomonadota</taxon>
        <taxon>Alphaproteobacteria</taxon>
        <taxon>Hyphomicrobiales</taxon>
        <taxon>Methylobacteriaceae</taxon>
        <taxon>Methylobacterium</taxon>
    </lineage>
</organism>
<dbReference type="KEGG" id="mee:DA075_26055"/>
<evidence type="ECO:0000313" key="3">
    <source>
        <dbReference type="Proteomes" id="UP000244755"/>
    </source>
</evidence>
<sequence length="157" mass="15929">MSITPPSDIVLDVARAADPSRYQEAAAKLSQPGSAGATAFADAARDVGLSTHVPLDARGALLTLQNQTAMTGAGSDPYKKFEGLVLQQFVEAMMPEKSETVYGKGNAGGIWKSMLSEQIGAQIAKAGGIGIARMLNAAHPAAPAAAPADAANPAAKV</sequence>
<dbReference type="Proteomes" id="UP000244755">
    <property type="component" value="Chromosome 1"/>
</dbReference>
<protein>
    <submittedName>
        <fullName evidence="2">Flagellar biosynthesis protein FlgJ</fullName>
    </submittedName>
</protein>
<dbReference type="InterPro" id="IPR019301">
    <property type="entry name" value="Flagellar_prot_FlgJ_N"/>
</dbReference>
<gene>
    <name evidence="2" type="ORF">DA075_26055</name>
</gene>
<dbReference type="EMBL" id="CP028843">
    <property type="protein sequence ID" value="AWB23930.1"/>
    <property type="molecule type" value="Genomic_DNA"/>
</dbReference>